<dbReference type="InterPro" id="IPR022089">
    <property type="entry name" value="Plasmodium-antigen_C"/>
</dbReference>
<dbReference type="KEGG" id="pcot:PCOAH_00009820"/>
<evidence type="ECO:0000259" key="2">
    <source>
        <dbReference type="Pfam" id="PF12319"/>
    </source>
</evidence>
<feature type="signal peptide" evidence="1">
    <location>
        <begin position="1"/>
        <end position="26"/>
    </location>
</feature>
<dbReference type="GeneID" id="30907705"/>
<proteinExistence type="predicted"/>
<name>A0A1B1DUX1_9APIC</name>
<dbReference type="EMBL" id="CP016242">
    <property type="protein sequence ID" value="ANQ06417.1"/>
    <property type="molecule type" value="Genomic_DNA"/>
</dbReference>
<gene>
    <name evidence="3" type="ORF">PCOAH_00009820</name>
</gene>
<dbReference type="AlphaFoldDB" id="A0A1B1DUX1"/>
<evidence type="ECO:0000313" key="3">
    <source>
        <dbReference type="EMBL" id="ANQ06417.1"/>
    </source>
</evidence>
<dbReference type="Proteomes" id="UP000092716">
    <property type="component" value="Chromosome 4"/>
</dbReference>
<evidence type="ECO:0000256" key="1">
    <source>
        <dbReference type="SAM" id="SignalP"/>
    </source>
</evidence>
<dbReference type="Pfam" id="PF12319">
    <property type="entry name" value="TryThrA_C"/>
    <property type="match status" value="2"/>
</dbReference>
<organism evidence="3 4">
    <name type="scientific">Plasmodium coatneyi</name>
    <dbReference type="NCBI Taxonomy" id="208452"/>
    <lineage>
        <taxon>Eukaryota</taxon>
        <taxon>Sar</taxon>
        <taxon>Alveolata</taxon>
        <taxon>Apicomplexa</taxon>
        <taxon>Aconoidasida</taxon>
        <taxon>Haemosporida</taxon>
        <taxon>Plasmodiidae</taxon>
        <taxon>Plasmodium</taxon>
    </lineage>
</organism>
<protein>
    <submittedName>
        <fullName evidence="3">Tryptophan-rich antigen</fullName>
    </submittedName>
</protein>
<reference evidence="4" key="1">
    <citation type="submission" date="2016-06" db="EMBL/GenBank/DDBJ databases">
        <title>First high quality genome sequence of Plasmodium coatneyi using continuous long reads from single molecule, real-time sequencing.</title>
        <authorList>
            <person name="Chien J.-T."/>
            <person name="Pakala S.B."/>
            <person name="Geraldo J.A."/>
            <person name="Lapp S.A."/>
            <person name="Barnwell J.W."/>
            <person name="Kissinger J.C."/>
            <person name="Galinski M.R."/>
            <person name="Humphrey J.C."/>
        </authorList>
    </citation>
    <scope>NUCLEOTIDE SEQUENCE [LARGE SCALE GENOMIC DNA]</scope>
    <source>
        <strain evidence="4">Hackeri</strain>
    </source>
</reference>
<feature type="chain" id="PRO_5008521240" evidence="1">
    <location>
        <begin position="27"/>
        <end position="472"/>
    </location>
</feature>
<feature type="domain" description="Tryptophan/threonine-rich plasmodium antigen C-terminal" evidence="2">
    <location>
        <begin position="57"/>
        <end position="204"/>
    </location>
</feature>
<sequence>MVSFRSVALFKLTSTLILSIIPTCLQNENNSVKDCPHNILNMESAEIEKTDEWKENEWNKWKFKLEDNWKQFNLSLIEEKNKWIQNITKDWKEWMKNMQHKWTHFIENIDEPHKSYILEKSLTWNKADWENWVNTELKGFIDNDWQDWINKMESHLYNLIEGTWVHWRSYQILTWLKSDWKHDENIYWLRKEYIEWNKPSKKNENPFKNICHKSYININSLQYEQFSSTPDLTNPVESEQECAANNVTLSEEQNNNWMVKLENEWKDFTSSLENQKIIWMQEKDKEWDEWLEIMHEKWTHYDRNLNSTYKNYILKKSAEWDNFDWEYWANTEWYELMEKDWKNWIYGNKLSLNKLIDNKWINWSNEKMAEWLIQELNDEEDSYTQATTIGEISSAEESDENLSSLDDKIFSKNEEWEHWTDSKEKLIKEIKNSNWSEWKNNKYALFNQWRESFIKKWIREKQWEIMVNSQKN</sequence>
<keyword evidence="4" id="KW-1185">Reference proteome</keyword>
<dbReference type="RefSeq" id="XP_019913112.1">
    <property type="nucleotide sequence ID" value="XM_020057791.1"/>
</dbReference>
<accession>A0A1B1DUX1</accession>
<dbReference type="VEuPathDB" id="PlasmoDB:PCOAH_00009820"/>
<keyword evidence="1" id="KW-0732">Signal</keyword>
<dbReference type="OrthoDB" id="380797at2759"/>
<evidence type="ECO:0000313" key="4">
    <source>
        <dbReference type="Proteomes" id="UP000092716"/>
    </source>
</evidence>
<feature type="domain" description="Tryptophan/threonine-rich plasmodium antigen C-terminal" evidence="2">
    <location>
        <begin position="254"/>
        <end position="465"/>
    </location>
</feature>